<dbReference type="Pfam" id="PF01381">
    <property type="entry name" value="HTH_3"/>
    <property type="match status" value="1"/>
</dbReference>
<dbReference type="SMART" id="SM00530">
    <property type="entry name" value="HTH_XRE"/>
    <property type="match status" value="1"/>
</dbReference>
<dbReference type="InterPro" id="IPR010982">
    <property type="entry name" value="Lambda_DNA-bd_dom_sf"/>
</dbReference>
<dbReference type="PATRIC" id="fig|1423735.3.peg.1612"/>
<accession>A0A0R1VWG4</accession>
<dbReference type="CDD" id="cd00093">
    <property type="entry name" value="HTH_XRE"/>
    <property type="match status" value="1"/>
</dbReference>
<gene>
    <name evidence="2" type="ORF">FC15_GL001557</name>
</gene>
<keyword evidence="3" id="KW-1185">Reference proteome</keyword>
<dbReference type="RefSeq" id="WP_057824520.1">
    <property type="nucleotide sequence ID" value="NZ_AZFX01000042.1"/>
</dbReference>
<proteinExistence type="predicted"/>
<dbReference type="InterPro" id="IPR001387">
    <property type="entry name" value="Cro/C1-type_HTH"/>
</dbReference>
<name>A0A0R1VWG4_9LACO</name>
<organism evidence="2 3">
    <name type="scientific">Lapidilactobacillus concavus DSM 17758</name>
    <dbReference type="NCBI Taxonomy" id="1423735"/>
    <lineage>
        <taxon>Bacteria</taxon>
        <taxon>Bacillati</taxon>
        <taxon>Bacillota</taxon>
        <taxon>Bacilli</taxon>
        <taxon>Lactobacillales</taxon>
        <taxon>Lactobacillaceae</taxon>
        <taxon>Lapidilactobacillus</taxon>
    </lineage>
</organism>
<dbReference type="AlphaFoldDB" id="A0A0R1VWG4"/>
<evidence type="ECO:0000313" key="3">
    <source>
        <dbReference type="Proteomes" id="UP000051315"/>
    </source>
</evidence>
<dbReference type="OrthoDB" id="2055733at2"/>
<dbReference type="Gene3D" id="1.10.260.40">
    <property type="entry name" value="lambda repressor-like DNA-binding domains"/>
    <property type="match status" value="1"/>
</dbReference>
<dbReference type="SUPFAM" id="SSF47413">
    <property type="entry name" value="lambda repressor-like DNA-binding domains"/>
    <property type="match status" value="1"/>
</dbReference>
<evidence type="ECO:0000313" key="2">
    <source>
        <dbReference type="EMBL" id="KRM09927.1"/>
    </source>
</evidence>
<feature type="domain" description="HTH cro/C1-type" evidence="1">
    <location>
        <begin position="12"/>
        <end position="66"/>
    </location>
</feature>
<evidence type="ECO:0000259" key="1">
    <source>
        <dbReference type="PROSITE" id="PS50943"/>
    </source>
</evidence>
<dbReference type="GO" id="GO:0003677">
    <property type="term" value="F:DNA binding"/>
    <property type="evidence" value="ECO:0007669"/>
    <property type="project" value="InterPro"/>
</dbReference>
<dbReference type="PROSITE" id="PS50943">
    <property type="entry name" value="HTH_CROC1"/>
    <property type="match status" value="1"/>
</dbReference>
<sequence>MNVDKIEVGNRIRAIREKLNYSMNDFSILIDSKKSTVNSWERGLAIPKENMLKKIALLGKVSIDEILYGSPKEYIKKLVGLHFPNVELTSKQYRELTEAIISNDFSYENDLYTVLQITKYIETLNSKVEPIFYLKTSLHSTYISMSRYEKQIDYFLSVDVKRNIVHIMPFTFQPFDLNLFIKLITTDPAIVEAFNEHLPDINVNMKAPLHLIAYDMTKNSRMNERFFFFNTTTKKYDCLKEAEELEEHFGEELPLSFLFQKEILKEIWFQQAGFSRLTSMTLDTKKFIEENKL</sequence>
<dbReference type="EMBL" id="AZFX01000042">
    <property type="protein sequence ID" value="KRM09927.1"/>
    <property type="molecule type" value="Genomic_DNA"/>
</dbReference>
<comment type="caution">
    <text evidence="2">The sequence shown here is derived from an EMBL/GenBank/DDBJ whole genome shotgun (WGS) entry which is preliminary data.</text>
</comment>
<reference evidence="2 3" key="1">
    <citation type="journal article" date="2015" name="Genome Announc.">
        <title>Expanding the biotechnology potential of lactobacilli through comparative genomics of 213 strains and associated genera.</title>
        <authorList>
            <person name="Sun Z."/>
            <person name="Harris H.M."/>
            <person name="McCann A."/>
            <person name="Guo C."/>
            <person name="Argimon S."/>
            <person name="Zhang W."/>
            <person name="Yang X."/>
            <person name="Jeffery I.B."/>
            <person name="Cooney J.C."/>
            <person name="Kagawa T.F."/>
            <person name="Liu W."/>
            <person name="Song Y."/>
            <person name="Salvetti E."/>
            <person name="Wrobel A."/>
            <person name="Rasinkangas P."/>
            <person name="Parkhill J."/>
            <person name="Rea M.C."/>
            <person name="O'Sullivan O."/>
            <person name="Ritari J."/>
            <person name="Douillard F.P."/>
            <person name="Paul Ross R."/>
            <person name="Yang R."/>
            <person name="Briner A.E."/>
            <person name="Felis G.E."/>
            <person name="de Vos W.M."/>
            <person name="Barrangou R."/>
            <person name="Klaenhammer T.R."/>
            <person name="Caufield P.W."/>
            <person name="Cui Y."/>
            <person name="Zhang H."/>
            <person name="O'Toole P.W."/>
        </authorList>
    </citation>
    <scope>NUCLEOTIDE SEQUENCE [LARGE SCALE GENOMIC DNA]</scope>
    <source>
        <strain evidence="2 3">DSM 17758</strain>
    </source>
</reference>
<dbReference type="STRING" id="1423735.FC15_GL001557"/>
<protein>
    <recommendedName>
        <fullName evidence="1">HTH cro/C1-type domain-containing protein</fullName>
    </recommendedName>
</protein>
<dbReference type="Proteomes" id="UP000051315">
    <property type="component" value="Unassembled WGS sequence"/>
</dbReference>